<dbReference type="InterPro" id="IPR017871">
    <property type="entry name" value="ABC_transporter-like_CS"/>
</dbReference>
<dbReference type="EMBL" id="JAAEDI010000003">
    <property type="protein sequence ID" value="MBR0648571.1"/>
    <property type="molecule type" value="Genomic_DNA"/>
</dbReference>
<evidence type="ECO:0000313" key="4">
    <source>
        <dbReference type="EMBL" id="MBR0648571.1"/>
    </source>
</evidence>
<organism evidence="4 5">
    <name type="scientific">Neoroseomonas terrae</name>
    <dbReference type="NCBI Taxonomy" id="424799"/>
    <lineage>
        <taxon>Bacteria</taxon>
        <taxon>Pseudomonadati</taxon>
        <taxon>Pseudomonadota</taxon>
        <taxon>Alphaproteobacteria</taxon>
        <taxon>Acetobacterales</taxon>
        <taxon>Acetobacteraceae</taxon>
        <taxon>Neoroseomonas</taxon>
    </lineage>
</organism>
<dbReference type="PROSITE" id="PS00211">
    <property type="entry name" value="ABC_TRANSPORTER_1"/>
    <property type="match status" value="1"/>
</dbReference>
<feature type="domain" description="ABC transporter" evidence="3">
    <location>
        <begin position="4"/>
        <end position="224"/>
    </location>
</feature>
<dbReference type="CDD" id="cd03214">
    <property type="entry name" value="ABC_Iron-Siderophores_B12_Hemin"/>
    <property type="match status" value="1"/>
</dbReference>
<keyword evidence="5" id="KW-1185">Reference proteome</keyword>
<proteinExistence type="predicted"/>
<reference evidence="5" key="1">
    <citation type="journal article" date="2021" name="Syst. Appl. Microbiol.">
        <title>Roseomonas hellenica sp. nov., isolated from roots of wild-growing Alkanna tinctoria.</title>
        <authorList>
            <person name="Rat A."/>
            <person name="Naranjo H.D."/>
            <person name="Lebbe L."/>
            <person name="Cnockaert M."/>
            <person name="Krigas N."/>
            <person name="Grigoriadou K."/>
            <person name="Maloupa E."/>
            <person name="Willems A."/>
        </authorList>
    </citation>
    <scope>NUCLEOTIDE SEQUENCE [LARGE SCALE GENOMIC DNA]</scope>
    <source>
        <strain evidence="5">LMG 31159</strain>
    </source>
</reference>
<keyword evidence="2 4" id="KW-0067">ATP-binding</keyword>
<dbReference type="PANTHER" id="PTHR42794:SF2">
    <property type="entry name" value="ABC TRANSPORTER ATP-BINDING PROTEIN"/>
    <property type="match status" value="1"/>
</dbReference>
<dbReference type="PROSITE" id="PS50893">
    <property type="entry name" value="ABC_TRANSPORTER_2"/>
    <property type="match status" value="1"/>
</dbReference>
<dbReference type="InterPro" id="IPR027417">
    <property type="entry name" value="P-loop_NTPase"/>
</dbReference>
<dbReference type="Pfam" id="PF00005">
    <property type="entry name" value="ABC_tran"/>
    <property type="match status" value="1"/>
</dbReference>
<dbReference type="SMART" id="SM00382">
    <property type="entry name" value="AAA"/>
    <property type="match status" value="1"/>
</dbReference>
<name>A0ABS5EC29_9PROT</name>
<dbReference type="SUPFAM" id="SSF52540">
    <property type="entry name" value="P-loop containing nucleoside triphosphate hydrolases"/>
    <property type="match status" value="1"/>
</dbReference>
<sequence length="249" mass="26024">MGRIAVDSVTVRYGDRLAVDGVSFTARAGDVVALVGPNGSGKSSLLRAAAGLLRCGGQVRCDGRIAFLPQDNGARAALTVMETVLLGRIRALGMRVPETEVAHAVSTLDRLGIADLAMRLVPELSGGQRQLVFLAQMLASEPAILLLDEPTSALDLRNQLSLLSLLRGLARGCGLLVIVVLHDLNAAARFADRMLVLCNGRLVADGPGGEVLTETMLANVYGIRAEIGRSNEGVPLVVPICPIGCGDDP</sequence>
<dbReference type="Proteomes" id="UP000698752">
    <property type="component" value="Unassembled WGS sequence"/>
</dbReference>
<gene>
    <name evidence="4" type="ORF">GXW78_02760</name>
</gene>
<evidence type="ECO:0000256" key="1">
    <source>
        <dbReference type="ARBA" id="ARBA00022741"/>
    </source>
</evidence>
<dbReference type="InterPro" id="IPR003439">
    <property type="entry name" value="ABC_transporter-like_ATP-bd"/>
</dbReference>
<protein>
    <submittedName>
        <fullName evidence="4">ABC transporter ATP-binding protein</fullName>
    </submittedName>
</protein>
<keyword evidence="1" id="KW-0547">Nucleotide-binding</keyword>
<dbReference type="PANTHER" id="PTHR42794">
    <property type="entry name" value="HEMIN IMPORT ATP-BINDING PROTEIN HMUV"/>
    <property type="match status" value="1"/>
</dbReference>
<accession>A0ABS5EC29</accession>
<dbReference type="Gene3D" id="3.40.50.300">
    <property type="entry name" value="P-loop containing nucleotide triphosphate hydrolases"/>
    <property type="match status" value="1"/>
</dbReference>
<evidence type="ECO:0000256" key="2">
    <source>
        <dbReference type="ARBA" id="ARBA00022840"/>
    </source>
</evidence>
<dbReference type="InterPro" id="IPR003593">
    <property type="entry name" value="AAA+_ATPase"/>
</dbReference>
<dbReference type="GO" id="GO:0005524">
    <property type="term" value="F:ATP binding"/>
    <property type="evidence" value="ECO:0007669"/>
    <property type="project" value="UniProtKB-KW"/>
</dbReference>
<evidence type="ECO:0000259" key="3">
    <source>
        <dbReference type="PROSITE" id="PS50893"/>
    </source>
</evidence>
<comment type="caution">
    <text evidence="4">The sequence shown here is derived from an EMBL/GenBank/DDBJ whole genome shotgun (WGS) entry which is preliminary data.</text>
</comment>
<evidence type="ECO:0000313" key="5">
    <source>
        <dbReference type="Proteomes" id="UP000698752"/>
    </source>
</evidence>